<dbReference type="AlphaFoldDB" id="A0A662DIZ5"/>
<dbReference type="PANTHER" id="PTHR43377:SF1">
    <property type="entry name" value="BILIVERDIN REDUCTASE A"/>
    <property type="match status" value="1"/>
</dbReference>
<dbReference type="GO" id="GO:0000166">
    <property type="term" value="F:nucleotide binding"/>
    <property type="evidence" value="ECO:0007669"/>
    <property type="project" value="InterPro"/>
</dbReference>
<dbReference type="Gene3D" id="3.30.360.10">
    <property type="entry name" value="Dihydrodipicolinate Reductase, domain 2"/>
    <property type="match status" value="1"/>
</dbReference>
<evidence type="ECO:0008006" key="5">
    <source>
        <dbReference type="Google" id="ProtNLM"/>
    </source>
</evidence>
<dbReference type="InterPro" id="IPR004104">
    <property type="entry name" value="Gfo/Idh/MocA-like_OxRdtase_C"/>
</dbReference>
<dbReference type="SUPFAM" id="SSF51735">
    <property type="entry name" value="NAD(P)-binding Rossmann-fold domains"/>
    <property type="match status" value="1"/>
</dbReference>
<evidence type="ECO:0000313" key="4">
    <source>
        <dbReference type="Proteomes" id="UP000267654"/>
    </source>
</evidence>
<reference evidence="3 4" key="1">
    <citation type="submission" date="2018-06" db="EMBL/GenBank/DDBJ databases">
        <title>Extensive metabolic versatility and redundancy in microbially diverse, dynamic hydrothermal sediments.</title>
        <authorList>
            <person name="Dombrowski N."/>
            <person name="Teske A."/>
            <person name="Baker B.J."/>
        </authorList>
    </citation>
    <scope>NUCLEOTIDE SEQUENCE [LARGE SCALE GENOMIC DNA]</scope>
    <source>
        <strain evidence="3">B19_G9</strain>
    </source>
</reference>
<dbReference type="PANTHER" id="PTHR43377">
    <property type="entry name" value="BILIVERDIN REDUCTASE A"/>
    <property type="match status" value="1"/>
</dbReference>
<dbReference type="Pfam" id="PF02894">
    <property type="entry name" value="GFO_IDH_MocA_C"/>
    <property type="match status" value="1"/>
</dbReference>
<organism evidence="3 4">
    <name type="scientific">Aerophobetes bacterium</name>
    <dbReference type="NCBI Taxonomy" id="2030807"/>
    <lineage>
        <taxon>Bacteria</taxon>
        <taxon>Candidatus Aerophobota</taxon>
    </lineage>
</organism>
<evidence type="ECO:0000259" key="1">
    <source>
        <dbReference type="Pfam" id="PF01408"/>
    </source>
</evidence>
<feature type="domain" description="Gfo/Idh/MocA-like oxidoreductase N-terminal" evidence="1">
    <location>
        <begin position="1"/>
        <end position="118"/>
    </location>
</feature>
<dbReference type="SUPFAM" id="SSF55347">
    <property type="entry name" value="Glyceraldehyde-3-phosphate dehydrogenase-like, C-terminal domain"/>
    <property type="match status" value="1"/>
</dbReference>
<dbReference type="Proteomes" id="UP000267654">
    <property type="component" value="Unassembled WGS sequence"/>
</dbReference>
<dbReference type="InterPro" id="IPR000683">
    <property type="entry name" value="Gfo/Idh/MocA-like_OxRdtase_N"/>
</dbReference>
<sequence>MKILVVGCGSIGKRHISILQKLGINDISICDISEDKLNQIGDNFNISKRFIDYQDALKNKVDAVFICTPPNSHLSIASDVLKKGYHMFIEKPLSHTLKGVDDFVKEVKDRKIKVAIGYMMRFHPGILKVKQLLDKKVIGKVYSVCIYGGQYLPDWHPQSDYREEYSARRELGGGIILDATHELDYSIWLFGKPREVFCYYEKISNLEIDTEDIFSMVVKTEKGVTVEIHGDYLQRSYERRCQISGEKGTIVWDHNQRATKLYTADKKKWEVFPVDVSWDYIYETELRHFLDCIKKDEKPVVNEEDGLLALRFAVAAKKSGNEKRIVQFSDV</sequence>
<dbReference type="Gene3D" id="3.40.50.720">
    <property type="entry name" value="NAD(P)-binding Rossmann-like Domain"/>
    <property type="match status" value="1"/>
</dbReference>
<comment type="caution">
    <text evidence="3">The sequence shown here is derived from an EMBL/GenBank/DDBJ whole genome shotgun (WGS) entry which is preliminary data.</text>
</comment>
<evidence type="ECO:0000259" key="2">
    <source>
        <dbReference type="Pfam" id="PF02894"/>
    </source>
</evidence>
<dbReference type="InterPro" id="IPR036291">
    <property type="entry name" value="NAD(P)-bd_dom_sf"/>
</dbReference>
<feature type="domain" description="Gfo/Idh/MocA-like oxidoreductase C-terminal" evidence="2">
    <location>
        <begin position="130"/>
        <end position="327"/>
    </location>
</feature>
<accession>A0A662DIZ5</accession>
<evidence type="ECO:0000313" key="3">
    <source>
        <dbReference type="EMBL" id="RLE14099.1"/>
    </source>
</evidence>
<dbReference type="EMBL" id="QMQB01000054">
    <property type="protein sequence ID" value="RLE14099.1"/>
    <property type="molecule type" value="Genomic_DNA"/>
</dbReference>
<protein>
    <recommendedName>
        <fullName evidence="5">Gfo/Idh/MocA family oxidoreductase</fullName>
    </recommendedName>
</protein>
<proteinExistence type="predicted"/>
<dbReference type="InterPro" id="IPR051450">
    <property type="entry name" value="Gfo/Idh/MocA_Oxidoreductases"/>
</dbReference>
<gene>
    <name evidence="3" type="ORF">DRI96_01960</name>
</gene>
<dbReference type="Pfam" id="PF01408">
    <property type="entry name" value="GFO_IDH_MocA"/>
    <property type="match status" value="1"/>
</dbReference>
<name>A0A662DIZ5_UNCAE</name>